<proteinExistence type="predicted"/>
<evidence type="ECO:0000313" key="3">
    <source>
        <dbReference type="Proteomes" id="UP001597106"/>
    </source>
</evidence>
<dbReference type="SUPFAM" id="SSF48452">
    <property type="entry name" value="TPR-like"/>
    <property type="match status" value="1"/>
</dbReference>
<feature type="compositionally biased region" description="Basic residues" evidence="1">
    <location>
        <begin position="482"/>
        <end position="502"/>
    </location>
</feature>
<dbReference type="Proteomes" id="UP001597106">
    <property type="component" value="Unassembled WGS sequence"/>
</dbReference>
<feature type="region of interest" description="Disordered" evidence="1">
    <location>
        <begin position="477"/>
        <end position="502"/>
    </location>
</feature>
<gene>
    <name evidence="2" type="ORF">ACFQ1T_07690</name>
</gene>
<organism evidence="2 3">
    <name type="scientific">Methylophilus glucosoxydans</name>
    <dbReference type="NCBI Taxonomy" id="752553"/>
    <lineage>
        <taxon>Bacteria</taxon>
        <taxon>Pseudomonadati</taxon>
        <taxon>Pseudomonadota</taxon>
        <taxon>Betaproteobacteria</taxon>
        <taxon>Nitrosomonadales</taxon>
        <taxon>Methylophilaceae</taxon>
        <taxon>Methylophilus</taxon>
    </lineage>
</organism>
<evidence type="ECO:0000256" key="1">
    <source>
        <dbReference type="SAM" id="MobiDB-lite"/>
    </source>
</evidence>
<protein>
    <submittedName>
        <fullName evidence="2">COG3014 family protein</fullName>
    </submittedName>
</protein>
<dbReference type="InterPro" id="IPR011990">
    <property type="entry name" value="TPR-like_helical_dom_sf"/>
</dbReference>
<dbReference type="EMBL" id="JBHTJW010000002">
    <property type="protein sequence ID" value="MFD0929658.1"/>
    <property type="molecule type" value="Genomic_DNA"/>
</dbReference>
<name>A0ABW3GH00_9PROT</name>
<keyword evidence="3" id="KW-1185">Reference proteome</keyword>
<dbReference type="PROSITE" id="PS51257">
    <property type="entry name" value="PROKAR_LIPOPROTEIN"/>
    <property type="match status" value="1"/>
</dbReference>
<reference evidence="3" key="1">
    <citation type="journal article" date="2019" name="Int. J. Syst. Evol. Microbiol.">
        <title>The Global Catalogue of Microorganisms (GCM) 10K type strain sequencing project: providing services to taxonomists for standard genome sequencing and annotation.</title>
        <authorList>
            <consortium name="The Broad Institute Genomics Platform"/>
            <consortium name="The Broad Institute Genome Sequencing Center for Infectious Disease"/>
            <person name="Wu L."/>
            <person name="Ma J."/>
        </authorList>
    </citation>
    <scope>NUCLEOTIDE SEQUENCE [LARGE SCALE GENOMIC DNA]</scope>
    <source>
        <strain evidence="3">CCUG 59685</strain>
    </source>
</reference>
<comment type="caution">
    <text evidence="2">The sequence shown here is derived from an EMBL/GenBank/DDBJ whole genome shotgun (WGS) entry which is preliminary data.</text>
</comment>
<dbReference type="Gene3D" id="1.25.40.10">
    <property type="entry name" value="Tetratricopeptide repeat domain"/>
    <property type="match status" value="1"/>
</dbReference>
<accession>A0ABW3GH00</accession>
<evidence type="ECO:0000313" key="2">
    <source>
        <dbReference type="EMBL" id="MFD0929658.1"/>
    </source>
</evidence>
<sequence>MFEMQRLITRMAQAIIPDVLIIALSLMLCSCAQMPQVIPNHQDQVGDSVKSMQDDDPVAALAQLEQKEATQNFKPDVLFLLEKGELNFINSKYEAAIQSIEAADALIRNNEDSQQTKNKIKSMAAATLISEKLKDYPVKDYEKVMTNVRLAQAKIALQQVDEARVDIKRSHEREALIEAGISKKEEELQALKKEAKTEESPKVLDGYPVDTINSPEVLALKNGYQNAFSHYLSGYLYEAMGEPGLAAAGYRKSIELGGLKNDLDDALAGLDRRMANRGRADTTDVLIVFESGNAPQINDKTFTVPVPTPTGLNTITISYPVIYPSEPGQMPKVKLAGTEAMLVPLTNFNAMARRTLKDEMPGVITRIITRGAVKGLVQDQLASQLGIAGSLVGAAGAMLSEGVDDRSWQTLPEQISIARLRLPPGGYDLLIDGNLAQKGPEKVEVKGAYMILPVRLLKNSFRVGNVTYIGQLLLKPSEQKTKPGKKNSQPRKPAKKKKPLND</sequence>